<dbReference type="FunFam" id="1.10.860.10:FF:000001">
    <property type="entry name" value="Replicative DNA helicase"/>
    <property type="match status" value="1"/>
</dbReference>
<dbReference type="GO" id="GO:0003677">
    <property type="term" value="F:DNA binding"/>
    <property type="evidence" value="ECO:0007669"/>
    <property type="project" value="UniProtKB-UniRule"/>
</dbReference>
<keyword evidence="6 13" id="KW-0347">Helicase</keyword>
<sequence>MTDQLRIPPHSIQAESAVLGGVLLTNTKLPVVTEILQIEDFYRKAHQDIFRTMQDLDAKRQPIDLVTLAEQLEKIGKIEGVGGLQYLTQIADQTPSAANVHAYAKTVKECAVRRQLIGIGSSIVEAATSLTAPIDIVNSAEAEFVKLTEKQAESGPRLVSEIANSGYLDELDSRSISQDRGLLTGFIDLDKLTNGLRSGQFVVLAARPSVGKTTLALNISENVAMRLHKTVLLFSLEMAKSELLDRFVASAGKIPLADVLKGTLSEGNLSEAMGSINEAPLFIDDSAALYISQIRARALRIKRKHGLSMVVVDYLQLVRAKAESRFQEVSEISRALKALAKELQVPIIALSQLNRDIESRPSGKPRLSDLRESGQLEQDADIVAFLYRENLNTDGEVVTLEIAKQRNGPTGKIHLASRFEYSRFDNYIGQVEIPQPTHTAFEYK</sequence>
<evidence type="ECO:0000256" key="6">
    <source>
        <dbReference type="ARBA" id="ARBA00022806"/>
    </source>
</evidence>
<evidence type="ECO:0000256" key="12">
    <source>
        <dbReference type="NCBIfam" id="TIGR00665"/>
    </source>
</evidence>
<comment type="similarity">
    <text evidence="1 13">Belongs to the helicase family. DnaB subfamily.</text>
</comment>
<dbReference type="GO" id="GO:0006269">
    <property type="term" value="P:DNA replication, synthesis of primer"/>
    <property type="evidence" value="ECO:0007669"/>
    <property type="project" value="UniProtKB-UniRule"/>
</dbReference>
<dbReference type="PANTHER" id="PTHR30153">
    <property type="entry name" value="REPLICATIVE DNA HELICASE DNAB"/>
    <property type="match status" value="1"/>
</dbReference>
<evidence type="ECO:0000256" key="2">
    <source>
        <dbReference type="ARBA" id="ARBA00022515"/>
    </source>
</evidence>
<dbReference type="Proteomes" id="UP000886674">
    <property type="component" value="Unassembled WGS sequence"/>
</dbReference>
<keyword evidence="7 13" id="KW-0067">ATP-binding</keyword>
<evidence type="ECO:0000256" key="11">
    <source>
        <dbReference type="ARBA" id="ARBA00048954"/>
    </source>
</evidence>
<evidence type="ECO:0000256" key="3">
    <source>
        <dbReference type="ARBA" id="ARBA00022705"/>
    </source>
</evidence>
<dbReference type="GO" id="GO:1990077">
    <property type="term" value="C:primosome complex"/>
    <property type="evidence" value="ECO:0007669"/>
    <property type="project" value="UniProtKB-UniRule"/>
</dbReference>
<evidence type="ECO:0000256" key="7">
    <source>
        <dbReference type="ARBA" id="ARBA00022840"/>
    </source>
</evidence>
<dbReference type="Gene3D" id="1.10.860.10">
    <property type="entry name" value="DNAb Helicase, Chain A"/>
    <property type="match status" value="1"/>
</dbReference>
<comment type="caution">
    <text evidence="15">The sequence shown here is derived from an EMBL/GenBank/DDBJ whole genome shotgun (WGS) entry which is preliminary data.</text>
</comment>
<dbReference type="InterPro" id="IPR007694">
    <property type="entry name" value="DNA_helicase_DnaB-like_C"/>
</dbReference>
<dbReference type="InterPro" id="IPR036185">
    <property type="entry name" value="DNA_heli_DnaB-like_N_sf"/>
</dbReference>
<proteinExistence type="inferred from homology"/>
<dbReference type="InterPro" id="IPR007692">
    <property type="entry name" value="DNA_helicase_DnaB"/>
</dbReference>
<dbReference type="EC" id="5.6.2.3" evidence="12 13"/>
<keyword evidence="4 13" id="KW-0547">Nucleotide-binding</keyword>
<evidence type="ECO:0000256" key="8">
    <source>
        <dbReference type="ARBA" id="ARBA00023125"/>
    </source>
</evidence>
<evidence type="ECO:0000256" key="4">
    <source>
        <dbReference type="ARBA" id="ARBA00022741"/>
    </source>
</evidence>
<keyword evidence="3 13" id="KW-0235">DNA replication</keyword>
<protein>
    <recommendedName>
        <fullName evidence="12 13">Replicative DNA helicase</fullName>
        <ecNumber evidence="12 13">5.6.2.3</ecNumber>
    </recommendedName>
</protein>
<name>A0A9E4NJK5_9GAMM</name>
<keyword evidence="5 13" id="KW-0378">Hydrolase</keyword>
<evidence type="ECO:0000256" key="1">
    <source>
        <dbReference type="ARBA" id="ARBA00008428"/>
    </source>
</evidence>
<keyword evidence="2 13" id="KW-0639">Primosome</keyword>
<dbReference type="PROSITE" id="PS51199">
    <property type="entry name" value="SF4_HELICASE"/>
    <property type="match status" value="1"/>
</dbReference>
<evidence type="ECO:0000259" key="14">
    <source>
        <dbReference type="PROSITE" id="PS51199"/>
    </source>
</evidence>
<evidence type="ECO:0000256" key="5">
    <source>
        <dbReference type="ARBA" id="ARBA00022801"/>
    </source>
</evidence>
<organism evidence="15 16">
    <name type="scientific">Candidatus Thiodiazotropha taylori</name>
    <dbReference type="NCBI Taxonomy" id="2792791"/>
    <lineage>
        <taxon>Bacteria</taxon>
        <taxon>Pseudomonadati</taxon>
        <taxon>Pseudomonadota</taxon>
        <taxon>Gammaproteobacteria</taxon>
        <taxon>Chromatiales</taxon>
        <taxon>Sedimenticolaceae</taxon>
        <taxon>Candidatus Thiodiazotropha</taxon>
    </lineage>
</organism>
<keyword evidence="9" id="KW-0413">Isomerase</keyword>
<dbReference type="SUPFAM" id="SSF48024">
    <property type="entry name" value="N-terminal domain of DnaB helicase"/>
    <property type="match status" value="1"/>
</dbReference>
<dbReference type="SUPFAM" id="SSF52540">
    <property type="entry name" value="P-loop containing nucleoside triphosphate hydrolases"/>
    <property type="match status" value="1"/>
</dbReference>
<dbReference type="InterPro" id="IPR007693">
    <property type="entry name" value="DNA_helicase_DnaB-like_N"/>
</dbReference>
<dbReference type="InterPro" id="IPR016136">
    <property type="entry name" value="DNA_helicase_N/primase_C"/>
</dbReference>
<feature type="domain" description="SF4 helicase" evidence="14">
    <location>
        <begin position="175"/>
        <end position="431"/>
    </location>
</feature>
<dbReference type="GO" id="GO:0005524">
    <property type="term" value="F:ATP binding"/>
    <property type="evidence" value="ECO:0007669"/>
    <property type="project" value="UniProtKB-UniRule"/>
</dbReference>
<dbReference type="PANTHER" id="PTHR30153:SF2">
    <property type="entry name" value="REPLICATIVE DNA HELICASE"/>
    <property type="match status" value="1"/>
</dbReference>
<dbReference type="Pfam" id="PF00772">
    <property type="entry name" value="DnaB"/>
    <property type="match status" value="1"/>
</dbReference>
<dbReference type="GO" id="GO:0005829">
    <property type="term" value="C:cytosol"/>
    <property type="evidence" value="ECO:0007669"/>
    <property type="project" value="TreeGrafter"/>
</dbReference>
<dbReference type="GO" id="GO:0016787">
    <property type="term" value="F:hydrolase activity"/>
    <property type="evidence" value="ECO:0007669"/>
    <property type="project" value="UniProtKB-KW"/>
</dbReference>
<reference evidence="15" key="1">
    <citation type="journal article" date="2021" name="Proc. Natl. Acad. Sci. U.S.A.">
        <title>Global biogeography of chemosynthetic symbionts reveals both localized and globally distributed symbiont groups. .</title>
        <authorList>
            <person name="Osvatic J.T."/>
            <person name="Wilkins L.G.E."/>
            <person name="Leibrecht L."/>
            <person name="Leray M."/>
            <person name="Zauner S."/>
            <person name="Polzin J."/>
            <person name="Camacho Y."/>
            <person name="Gros O."/>
            <person name="van Gils J.A."/>
            <person name="Eisen J.A."/>
            <person name="Petersen J.M."/>
            <person name="Yuen B."/>
        </authorList>
    </citation>
    <scope>NUCLEOTIDE SEQUENCE</scope>
    <source>
        <strain evidence="15">MAGclacostrist055</strain>
    </source>
</reference>
<evidence type="ECO:0000313" key="15">
    <source>
        <dbReference type="EMBL" id="MCG7978255.1"/>
    </source>
</evidence>
<comment type="catalytic activity">
    <reaction evidence="11 13">
        <text>ATP + H2O = ADP + phosphate + H(+)</text>
        <dbReference type="Rhea" id="RHEA:13065"/>
        <dbReference type="ChEBI" id="CHEBI:15377"/>
        <dbReference type="ChEBI" id="CHEBI:15378"/>
        <dbReference type="ChEBI" id="CHEBI:30616"/>
        <dbReference type="ChEBI" id="CHEBI:43474"/>
        <dbReference type="ChEBI" id="CHEBI:456216"/>
        <dbReference type="EC" id="5.6.2.3"/>
    </reaction>
</comment>
<dbReference type="CDD" id="cd00984">
    <property type="entry name" value="DnaB_C"/>
    <property type="match status" value="1"/>
</dbReference>
<accession>A0A9E4NJK5</accession>
<dbReference type="GO" id="GO:0043139">
    <property type="term" value="F:5'-3' DNA helicase activity"/>
    <property type="evidence" value="ECO:0007669"/>
    <property type="project" value="UniProtKB-EC"/>
</dbReference>
<evidence type="ECO:0000256" key="13">
    <source>
        <dbReference type="RuleBase" id="RU362085"/>
    </source>
</evidence>
<dbReference type="Pfam" id="PF03796">
    <property type="entry name" value="DnaB_C"/>
    <property type="match status" value="1"/>
</dbReference>
<evidence type="ECO:0000313" key="16">
    <source>
        <dbReference type="Proteomes" id="UP000886674"/>
    </source>
</evidence>
<keyword evidence="8 13" id="KW-0238">DNA-binding</keyword>
<dbReference type="AlphaFoldDB" id="A0A9E4NJK5"/>
<dbReference type="Gene3D" id="3.40.50.300">
    <property type="entry name" value="P-loop containing nucleotide triphosphate hydrolases"/>
    <property type="match status" value="1"/>
</dbReference>
<dbReference type="NCBIfam" id="TIGR00665">
    <property type="entry name" value="DnaB"/>
    <property type="match status" value="1"/>
</dbReference>
<dbReference type="InterPro" id="IPR027417">
    <property type="entry name" value="P-loop_NTPase"/>
</dbReference>
<evidence type="ECO:0000256" key="9">
    <source>
        <dbReference type="ARBA" id="ARBA00023235"/>
    </source>
</evidence>
<comment type="function">
    <text evidence="10 13">The main replicative DNA helicase, it participates in initiation and elongation during chromosome replication. Travels ahead of the DNA replisome, separating dsDNA into templates for DNA synthesis. A processive ATP-dependent 5'-3' DNA helicase it has DNA-dependent ATPase activity.</text>
</comment>
<dbReference type="EMBL" id="JAEPCR010000039">
    <property type="protein sequence ID" value="MCG7978255.1"/>
    <property type="molecule type" value="Genomic_DNA"/>
</dbReference>
<evidence type="ECO:0000256" key="10">
    <source>
        <dbReference type="ARBA" id="ARBA00044932"/>
    </source>
</evidence>
<gene>
    <name evidence="15" type="primary">dnaB</name>
    <name evidence="15" type="ORF">JAY77_08910</name>
</gene>